<dbReference type="AlphaFoldDB" id="A0A803QS05"/>
<reference evidence="1" key="1">
    <citation type="submission" date="2021-03" db="UniProtKB">
        <authorList>
            <consortium name="EnsemblPlants"/>
        </authorList>
    </citation>
    <scope>IDENTIFICATION</scope>
</reference>
<organism evidence="1 2">
    <name type="scientific">Cannabis sativa</name>
    <name type="common">Hemp</name>
    <name type="synonym">Marijuana</name>
    <dbReference type="NCBI Taxonomy" id="3483"/>
    <lineage>
        <taxon>Eukaryota</taxon>
        <taxon>Viridiplantae</taxon>
        <taxon>Streptophyta</taxon>
        <taxon>Embryophyta</taxon>
        <taxon>Tracheophyta</taxon>
        <taxon>Spermatophyta</taxon>
        <taxon>Magnoliopsida</taxon>
        <taxon>eudicotyledons</taxon>
        <taxon>Gunneridae</taxon>
        <taxon>Pentapetalae</taxon>
        <taxon>rosids</taxon>
        <taxon>fabids</taxon>
        <taxon>Rosales</taxon>
        <taxon>Cannabaceae</taxon>
        <taxon>Cannabis</taxon>
    </lineage>
</organism>
<dbReference type="Gramene" id="evm.model.ctgX2.9">
    <property type="protein sequence ID" value="cds.evm.model.ctgX2.9"/>
    <property type="gene ID" value="evm.TU.ctgX2.9"/>
</dbReference>
<proteinExistence type="predicted"/>
<evidence type="ECO:0000313" key="1">
    <source>
        <dbReference type="EnsemblPlants" id="cds.evm.model.ctgX2.9"/>
    </source>
</evidence>
<keyword evidence="2" id="KW-1185">Reference proteome</keyword>
<dbReference type="EnsemblPlants" id="evm.model.ctgX2.9">
    <property type="protein sequence ID" value="cds.evm.model.ctgX2.9"/>
    <property type="gene ID" value="evm.TU.ctgX2.9"/>
</dbReference>
<protein>
    <submittedName>
        <fullName evidence="1">Uncharacterized protein</fullName>
    </submittedName>
</protein>
<sequence>QGCEESEYVSHVCFEFTDPHRSQVEIRIPISDPVVPFSLGSELGQRFKLSADGARSGPSFSVPICFGSSPPHCVGLGHSQ</sequence>
<evidence type="ECO:0000313" key="2">
    <source>
        <dbReference type="Proteomes" id="UP000596661"/>
    </source>
</evidence>
<accession>A0A803QS05</accession>
<name>A0A803QS05_CANSA</name>
<dbReference type="Proteomes" id="UP000596661">
    <property type="component" value="Unassembled WGS sequence"/>
</dbReference>